<feature type="domain" description="NADP-dependent oxidoreductase" evidence="2">
    <location>
        <begin position="15"/>
        <end position="88"/>
    </location>
</feature>
<dbReference type="SUPFAM" id="SSF51430">
    <property type="entry name" value="NAD(P)-linked oxidoreductase"/>
    <property type="match status" value="1"/>
</dbReference>
<dbReference type="InterPro" id="IPR050523">
    <property type="entry name" value="AKR_Detox_Biosynth"/>
</dbReference>
<dbReference type="RefSeq" id="WP_213247612.1">
    <property type="nucleotide sequence ID" value="NZ_CP045806.1"/>
</dbReference>
<reference evidence="3" key="1">
    <citation type="journal article" date="2021" name="Nat. Microbiol.">
        <title>Cocultivation of an ultrasmall environmental parasitic bacterium with lytic ability against bacteria associated with wastewater foams.</title>
        <authorList>
            <person name="Batinovic S."/>
            <person name="Rose J.J.A."/>
            <person name="Ratcliffe J."/>
            <person name="Seviour R.J."/>
            <person name="Petrovski S."/>
        </authorList>
    </citation>
    <scope>NUCLEOTIDE SEQUENCE</scope>
    <source>
        <strain evidence="3">CON9</strain>
    </source>
</reference>
<dbReference type="Pfam" id="PF00248">
    <property type="entry name" value="Aldo_ket_red"/>
    <property type="match status" value="1"/>
</dbReference>
<dbReference type="PANTHER" id="PTHR43364">
    <property type="entry name" value="NADH-SPECIFIC METHYLGLYOXAL REDUCTASE-RELATED"/>
    <property type="match status" value="1"/>
</dbReference>
<dbReference type="InterPro" id="IPR036812">
    <property type="entry name" value="NAD(P)_OxRdtase_dom_sf"/>
</dbReference>
<protein>
    <recommendedName>
        <fullName evidence="2">NADP-dependent oxidoreductase domain-containing protein</fullName>
    </recommendedName>
</protein>
<evidence type="ECO:0000313" key="3">
    <source>
        <dbReference type="EMBL" id="QHN34476.1"/>
    </source>
</evidence>
<accession>A0ABX6IGI6</accession>
<dbReference type="InterPro" id="IPR023210">
    <property type="entry name" value="NADP_OxRdtase_dom"/>
</dbReference>
<dbReference type="Gene3D" id="3.20.20.100">
    <property type="entry name" value="NADP-dependent oxidoreductase domain"/>
    <property type="match status" value="1"/>
</dbReference>
<keyword evidence="1" id="KW-0560">Oxidoreductase</keyword>
<name>A0ABX6IGI6_9ACTN</name>
<dbReference type="PANTHER" id="PTHR43364:SF4">
    <property type="entry name" value="NAD(P)-LINKED OXIDOREDUCTASE SUPERFAMILY PROTEIN"/>
    <property type="match status" value="1"/>
</dbReference>
<organism evidence="3 4">
    <name type="scientific">Gordonia pseudamarae</name>
    <dbReference type="NCBI Taxonomy" id="2831662"/>
    <lineage>
        <taxon>Bacteria</taxon>
        <taxon>Bacillati</taxon>
        <taxon>Actinomycetota</taxon>
        <taxon>Actinomycetes</taxon>
        <taxon>Mycobacteriales</taxon>
        <taxon>Gordoniaceae</taxon>
        <taxon>Gordonia</taxon>
    </lineage>
</organism>
<dbReference type="Proteomes" id="UP001059836">
    <property type="component" value="Chromosome"/>
</dbReference>
<gene>
    <name evidence="3" type="ORF">GII31_05740</name>
</gene>
<keyword evidence="4" id="KW-1185">Reference proteome</keyword>
<evidence type="ECO:0000313" key="4">
    <source>
        <dbReference type="Proteomes" id="UP001059836"/>
    </source>
</evidence>
<evidence type="ECO:0000256" key="1">
    <source>
        <dbReference type="ARBA" id="ARBA00023002"/>
    </source>
</evidence>
<proteinExistence type="predicted"/>
<evidence type="ECO:0000259" key="2">
    <source>
        <dbReference type="Pfam" id="PF00248"/>
    </source>
</evidence>
<sequence>MEYAHLSRSGLQVSRIALGAMNFGDAAGKDEAFEVLDRAFDLSINHIDTADVYGGPQTPDMIQGFGTSEEIIGEWLQHTGRRDEIVLDAETLTELDRIRPGPGVAPQSYAW</sequence>
<dbReference type="EMBL" id="CP045809">
    <property type="protein sequence ID" value="QHN34476.1"/>
    <property type="molecule type" value="Genomic_DNA"/>
</dbReference>